<evidence type="ECO:0000313" key="3">
    <source>
        <dbReference type="EMBL" id="GAB1584060.1"/>
    </source>
</evidence>
<gene>
    <name evidence="3" type="ORF">PPNSA23_40030</name>
</gene>
<protein>
    <submittedName>
        <fullName evidence="3">DUF4142 domain-containing protein</fullName>
    </submittedName>
</protein>
<dbReference type="InterPro" id="IPR025419">
    <property type="entry name" value="DUF4142"/>
</dbReference>
<name>A0ABQ0H557_9HYPH</name>
<dbReference type="Pfam" id="PF13628">
    <property type="entry name" value="DUF4142"/>
    <property type="match status" value="1"/>
</dbReference>
<feature type="domain" description="DUF4142" evidence="2">
    <location>
        <begin position="37"/>
        <end position="173"/>
    </location>
</feature>
<dbReference type="RefSeq" id="WP_407866559.1">
    <property type="nucleotide sequence ID" value="NZ_BAAFZP010000002.1"/>
</dbReference>
<dbReference type="Gene3D" id="1.20.1260.10">
    <property type="match status" value="1"/>
</dbReference>
<dbReference type="PANTHER" id="PTHR38593:SF1">
    <property type="entry name" value="BLR2558 PROTEIN"/>
    <property type="match status" value="1"/>
</dbReference>
<dbReference type="EMBL" id="BAAFZP010000002">
    <property type="protein sequence ID" value="GAB1584060.1"/>
    <property type="molecule type" value="Genomic_DNA"/>
</dbReference>
<feature type="chain" id="PRO_5046931300" evidence="1">
    <location>
        <begin position="20"/>
        <end position="179"/>
    </location>
</feature>
<evidence type="ECO:0000256" key="1">
    <source>
        <dbReference type="SAM" id="SignalP"/>
    </source>
</evidence>
<dbReference type="InterPro" id="IPR012347">
    <property type="entry name" value="Ferritin-like"/>
</dbReference>
<accession>A0ABQ0H557</accession>
<dbReference type="PANTHER" id="PTHR38593">
    <property type="entry name" value="BLR2558 PROTEIN"/>
    <property type="match status" value="1"/>
</dbReference>
<feature type="signal peptide" evidence="1">
    <location>
        <begin position="1"/>
        <end position="19"/>
    </location>
</feature>
<keyword evidence="4" id="KW-1185">Reference proteome</keyword>
<organism evidence="3 4">
    <name type="scientific">Phyllobacterium phragmitis</name>
    <dbReference type="NCBI Taxonomy" id="2670329"/>
    <lineage>
        <taxon>Bacteria</taxon>
        <taxon>Pseudomonadati</taxon>
        <taxon>Pseudomonadota</taxon>
        <taxon>Alphaproteobacteria</taxon>
        <taxon>Hyphomicrobiales</taxon>
        <taxon>Phyllobacteriaceae</taxon>
        <taxon>Phyllobacterium</taxon>
    </lineage>
</organism>
<evidence type="ECO:0000313" key="4">
    <source>
        <dbReference type="Proteomes" id="UP001628091"/>
    </source>
</evidence>
<dbReference type="Proteomes" id="UP001628091">
    <property type="component" value="Unassembled WGS sequence"/>
</dbReference>
<proteinExistence type="predicted"/>
<sequence>MKKFALTAAALMVTTAAFAQSAAEKTGVNSLAGIPPKTEDFVTEAASSDMFEIESSKLAAERTDDATKAFARQMIQDHQKTTTELKQLVDSGKVKATVPTAMTSDHQEMLDELKGLEGEAFTEQYRSDQVDAHEDAVDLFQRYAKEGDNADLKAWAAKTVPALEHHLQMARDLENKQTQ</sequence>
<evidence type="ECO:0000259" key="2">
    <source>
        <dbReference type="Pfam" id="PF13628"/>
    </source>
</evidence>
<comment type="caution">
    <text evidence="3">The sequence shown here is derived from an EMBL/GenBank/DDBJ whole genome shotgun (WGS) entry which is preliminary data.</text>
</comment>
<reference evidence="3 4" key="1">
    <citation type="submission" date="2024-10" db="EMBL/GenBank/DDBJ databases">
        <title>Isolation, draft genome sequencing and identification of Phyllobacterium sp. NSA23, isolated from leaf soil.</title>
        <authorList>
            <person name="Akita H."/>
        </authorList>
    </citation>
    <scope>NUCLEOTIDE SEQUENCE [LARGE SCALE GENOMIC DNA]</scope>
    <source>
        <strain evidence="3 4">NSA23</strain>
    </source>
</reference>
<keyword evidence="1" id="KW-0732">Signal</keyword>